<evidence type="ECO:0008006" key="3">
    <source>
        <dbReference type="Google" id="ProtNLM"/>
    </source>
</evidence>
<proteinExistence type="predicted"/>
<evidence type="ECO:0000313" key="1">
    <source>
        <dbReference type="EMBL" id="PIK43301.1"/>
    </source>
</evidence>
<name>A0A2G8K5L4_STIJA</name>
<sequence length="893" mass="101741">MPRLQFQRPHVEYRYANVNGSYRRRRVRRRSGRSRFSRMFGTRQLASPEMDSSFDVPAAQLLSHESSSSTGQSATHRSRRQAAENAWSACRQIAVSEYVECLQLGSTSCSVPDCQDEAKFRCTDCGPQKHFCSSHVASYHQGKLHVPELWQSGCFQPHFVEQEPWQGHNCDRGKVRSVTVIDSKDQVLDTAKWTQLQLWTAPFCSDHVLCMQAGYMHLDFTTIMASNTIKTSGCLHLQLMRWLRIMFLDCHVALQNLCNCISWLSPPLLQSKVKNIYKLLAEDSFTEFRYFCEQIEAMHLVPPGSPPVCPACPKNEGKQFVSLDAIFGLKRWQKSGRSDNPPRHRDTFFISQSQVDEFLASYDGSSSAASTFCSNFQASDHLRTKNRSKKVDETGVFGQFVVMKCPSSFSASSRVKGNAVFLIKHLLEGKPEERKLYILYDIACKLQAHLKRSRQGTTGDNILQNVQLAIPAFHVYGHKPDCQKKLSPRRLEGFCLSDGEQVERLWSFLRKFSTITKEMTPSNRIDALTDGLLQYTRKIGRNLAKLLVHRHQRAEDVHSTAAKELAVIAVPNEQDGSAITINTIRMWMTEEMRPPSDVTGVTLPSSEVYALKLKTLYDLRKDYERECLSENSAVGCISLLLRKIKRIDEEILAMEQGQPRWTEGSALYQAALANNTARRKKSHLFKLHTLCVDRWLLISLKQKYADGQAIAKLLCRQIKTATTKLKKGLENYNQEIGGPPLIFSDVCDVASNVWRCLETTNTSDTSHPTIPTHVKRQWIDIVHKLDRSVEELAQLKSEMRSTFNFFVDREKNILSLLQVNGMSKGQICLLKLKHLEIIQQICCCHQLFHPRFIDLSTYTLPAHSYDIPDENIDIDNLCEALQLLEDVSSDEED</sequence>
<keyword evidence="2" id="KW-1185">Reference proteome</keyword>
<dbReference type="Proteomes" id="UP000230750">
    <property type="component" value="Unassembled WGS sequence"/>
</dbReference>
<evidence type="ECO:0000313" key="2">
    <source>
        <dbReference type="Proteomes" id="UP000230750"/>
    </source>
</evidence>
<dbReference type="OrthoDB" id="10063408at2759"/>
<accession>A0A2G8K5L4</accession>
<gene>
    <name evidence="1" type="ORF">BSL78_19844</name>
</gene>
<dbReference type="PANTHER" id="PTHR33096:SF1">
    <property type="entry name" value="CXC1-LIKE CYSTEINE CLUSTER ASSOCIATED WITH KDZ TRANSPOSASES DOMAIN-CONTAINING PROTEIN"/>
    <property type="match status" value="1"/>
</dbReference>
<dbReference type="InterPro" id="IPR040521">
    <property type="entry name" value="KDZ"/>
</dbReference>
<dbReference type="EMBL" id="MRZV01000861">
    <property type="protein sequence ID" value="PIK43301.1"/>
    <property type="molecule type" value="Genomic_DNA"/>
</dbReference>
<comment type="caution">
    <text evidence="1">The sequence shown here is derived from an EMBL/GenBank/DDBJ whole genome shotgun (WGS) entry which is preliminary data.</text>
</comment>
<dbReference type="AlphaFoldDB" id="A0A2G8K5L4"/>
<protein>
    <recommendedName>
        <fullName evidence="3">CxC2-like cysteine cluster KDZ transposase-associated domain-containing protein</fullName>
    </recommendedName>
</protein>
<organism evidence="1 2">
    <name type="scientific">Stichopus japonicus</name>
    <name type="common">Sea cucumber</name>
    <dbReference type="NCBI Taxonomy" id="307972"/>
    <lineage>
        <taxon>Eukaryota</taxon>
        <taxon>Metazoa</taxon>
        <taxon>Echinodermata</taxon>
        <taxon>Eleutherozoa</taxon>
        <taxon>Echinozoa</taxon>
        <taxon>Holothuroidea</taxon>
        <taxon>Aspidochirotacea</taxon>
        <taxon>Aspidochirotida</taxon>
        <taxon>Stichopodidae</taxon>
        <taxon>Apostichopus</taxon>
    </lineage>
</organism>
<dbReference type="Pfam" id="PF18758">
    <property type="entry name" value="KDZ"/>
    <property type="match status" value="1"/>
</dbReference>
<dbReference type="PANTHER" id="PTHR33096">
    <property type="entry name" value="CXC2 DOMAIN-CONTAINING PROTEIN"/>
    <property type="match status" value="1"/>
</dbReference>
<reference evidence="1 2" key="1">
    <citation type="journal article" date="2017" name="PLoS Biol.">
        <title>The sea cucumber genome provides insights into morphological evolution and visceral regeneration.</title>
        <authorList>
            <person name="Zhang X."/>
            <person name="Sun L."/>
            <person name="Yuan J."/>
            <person name="Sun Y."/>
            <person name="Gao Y."/>
            <person name="Zhang L."/>
            <person name="Li S."/>
            <person name="Dai H."/>
            <person name="Hamel J.F."/>
            <person name="Liu C."/>
            <person name="Yu Y."/>
            <person name="Liu S."/>
            <person name="Lin W."/>
            <person name="Guo K."/>
            <person name="Jin S."/>
            <person name="Xu P."/>
            <person name="Storey K.B."/>
            <person name="Huan P."/>
            <person name="Zhang T."/>
            <person name="Zhou Y."/>
            <person name="Zhang J."/>
            <person name="Lin C."/>
            <person name="Li X."/>
            <person name="Xing L."/>
            <person name="Huo D."/>
            <person name="Sun M."/>
            <person name="Wang L."/>
            <person name="Mercier A."/>
            <person name="Li F."/>
            <person name="Yang H."/>
            <person name="Xiang J."/>
        </authorList>
    </citation>
    <scope>NUCLEOTIDE SEQUENCE [LARGE SCALE GENOMIC DNA]</scope>
    <source>
        <strain evidence="1">Shaxun</strain>
        <tissue evidence="1">Muscle</tissue>
    </source>
</reference>